<dbReference type="PANTHER" id="PTHR12111:SF2">
    <property type="entry name" value="SPLICING FACTOR YJU2B-RELATED"/>
    <property type="match status" value="1"/>
</dbReference>
<feature type="region of interest" description="Disordered" evidence="2">
    <location>
        <begin position="302"/>
        <end position="348"/>
    </location>
</feature>
<name>A0A6G1IRK4_9PLEO</name>
<evidence type="ECO:0000313" key="3">
    <source>
        <dbReference type="EMBL" id="KAF2680785.1"/>
    </source>
</evidence>
<dbReference type="GO" id="GO:0071014">
    <property type="term" value="C:post-mRNA release spliceosomal complex"/>
    <property type="evidence" value="ECO:0007669"/>
    <property type="project" value="TreeGrafter"/>
</dbReference>
<dbReference type="InterPro" id="IPR007590">
    <property type="entry name" value="Saf4/Yju2"/>
</dbReference>
<dbReference type="AlphaFoldDB" id="A0A6G1IRK4"/>
<organism evidence="3 4">
    <name type="scientific">Lentithecium fluviatile CBS 122367</name>
    <dbReference type="NCBI Taxonomy" id="1168545"/>
    <lineage>
        <taxon>Eukaryota</taxon>
        <taxon>Fungi</taxon>
        <taxon>Dikarya</taxon>
        <taxon>Ascomycota</taxon>
        <taxon>Pezizomycotina</taxon>
        <taxon>Dothideomycetes</taxon>
        <taxon>Pleosporomycetidae</taxon>
        <taxon>Pleosporales</taxon>
        <taxon>Massarineae</taxon>
        <taxon>Lentitheciaceae</taxon>
        <taxon>Lentithecium</taxon>
    </lineage>
</organism>
<dbReference type="GO" id="GO:0000398">
    <property type="term" value="P:mRNA splicing, via spliceosome"/>
    <property type="evidence" value="ECO:0007669"/>
    <property type="project" value="InterPro"/>
</dbReference>
<dbReference type="GO" id="GO:0005684">
    <property type="term" value="C:U2-type spliceosomal complex"/>
    <property type="evidence" value="ECO:0007669"/>
    <property type="project" value="TreeGrafter"/>
</dbReference>
<protein>
    <submittedName>
        <fullName evidence="3">DUF572-domain-containing protein</fullName>
    </submittedName>
</protein>
<dbReference type="PANTHER" id="PTHR12111">
    <property type="entry name" value="SPLICING FACTOR YJU2"/>
    <property type="match status" value="1"/>
</dbReference>
<dbReference type="Pfam" id="PF04502">
    <property type="entry name" value="Saf4_Yju2"/>
    <property type="match status" value="1"/>
</dbReference>
<keyword evidence="4" id="KW-1185">Reference proteome</keyword>
<dbReference type="Proteomes" id="UP000799291">
    <property type="component" value="Unassembled WGS sequence"/>
</dbReference>
<evidence type="ECO:0000256" key="1">
    <source>
        <dbReference type="ARBA" id="ARBA00005595"/>
    </source>
</evidence>
<dbReference type="EMBL" id="MU005594">
    <property type="protein sequence ID" value="KAF2680785.1"/>
    <property type="molecule type" value="Genomic_DNA"/>
</dbReference>
<gene>
    <name evidence="3" type="ORF">K458DRAFT_445013</name>
</gene>
<reference evidence="3" key="1">
    <citation type="journal article" date="2020" name="Stud. Mycol.">
        <title>101 Dothideomycetes genomes: a test case for predicting lifestyles and emergence of pathogens.</title>
        <authorList>
            <person name="Haridas S."/>
            <person name="Albert R."/>
            <person name="Binder M."/>
            <person name="Bloem J."/>
            <person name="Labutti K."/>
            <person name="Salamov A."/>
            <person name="Andreopoulos B."/>
            <person name="Baker S."/>
            <person name="Barry K."/>
            <person name="Bills G."/>
            <person name="Bluhm B."/>
            <person name="Cannon C."/>
            <person name="Castanera R."/>
            <person name="Culley D."/>
            <person name="Daum C."/>
            <person name="Ezra D."/>
            <person name="Gonzalez J."/>
            <person name="Henrissat B."/>
            <person name="Kuo A."/>
            <person name="Liang C."/>
            <person name="Lipzen A."/>
            <person name="Lutzoni F."/>
            <person name="Magnuson J."/>
            <person name="Mondo S."/>
            <person name="Nolan M."/>
            <person name="Ohm R."/>
            <person name="Pangilinan J."/>
            <person name="Park H.-J."/>
            <person name="Ramirez L."/>
            <person name="Alfaro M."/>
            <person name="Sun H."/>
            <person name="Tritt A."/>
            <person name="Yoshinaga Y."/>
            <person name="Zwiers L.-H."/>
            <person name="Turgeon B."/>
            <person name="Goodwin S."/>
            <person name="Spatafora J."/>
            <person name="Crous P."/>
            <person name="Grigoriev I."/>
        </authorList>
    </citation>
    <scope>NUCLEOTIDE SEQUENCE</scope>
    <source>
        <strain evidence="3">CBS 122367</strain>
    </source>
</reference>
<sequence>MERFNMGRYYPPDAENAPRFNTSRPTQGTVRFELPFAVWCNTCKPAAIIGQGVRFNAVKKKVGNYYSTSIWSFRMKHTACGGWWEIRTDPKTAEYIVVEGASRRDYGEEEKGGEGDFKFLTEEEKEKRRTDAFANLEGRIEEKGIEIGNKERVEELYERAEVWRDPYEVNAKLRKDFRVQRKVLKKEERFKEGMQDKFSLGIDIVKATEADAVRAKMVEFGAAETTDGLVEEAVRRPLFATKDEHAIIKKRPTAKKLKSEVKAEKSRHGLQQTLVGNTRASIDPFLAVDAKSTPKMNLGILKRKRGASPALGTRASVPQRMPIPEHSPEETPLQKSLPSMALVEYDSD</sequence>
<accession>A0A6G1IRK4</accession>
<evidence type="ECO:0000256" key="2">
    <source>
        <dbReference type="SAM" id="MobiDB-lite"/>
    </source>
</evidence>
<comment type="similarity">
    <text evidence="1">Belongs to the CWC16 family.</text>
</comment>
<evidence type="ECO:0000313" key="4">
    <source>
        <dbReference type="Proteomes" id="UP000799291"/>
    </source>
</evidence>
<dbReference type="OrthoDB" id="360327at2759"/>
<proteinExistence type="inferred from homology"/>